<feature type="compositionally biased region" description="Basic and acidic residues" evidence="1">
    <location>
        <begin position="54"/>
        <end position="72"/>
    </location>
</feature>
<name>A0A8D3Y5J0_9GAMM</name>
<proteinExistence type="predicted"/>
<protein>
    <submittedName>
        <fullName evidence="3">Uncharacterized protein</fullName>
    </submittedName>
</protein>
<feature type="compositionally biased region" description="Basic and acidic residues" evidence="1">
    <location>
        <begin position="105"/>
        <end position="119"/>
    </location>
</feature>
<dbReference type="KEGG" id="pbm:CL52_02405"/>
<evidence type="ECO:0000256" key="1">
    <source>
        <dbReference type="SAM" id="MobiDB-lite"/>
    </source>
</evidence>
<dbReference type="AlphaFoldDB" id="A0A8D3Y5J0"/>
<reference evidence="5" key="1">
    <citation type="submission" date="2014-03" db="EMBL/GenBank/DDBJ databases">
        <title>Complete genome of Pseudomonas balearica DSM 6083T, a sewage water isolate from an enrichment with 2-methylnaphthalene.</title>
        <authorList>
            <person name="Salva-Serra F."/>
            <person name="Jaen-Luchoro D."/>
            <person name="Busquets A."/>
            <person name="Pena A."/>
            <person name="Gomila M."/>
            <person name="Bosch R."/>
            <person name="Nogales B."/>
            <person name="Garcia-Valdes E."/>
            <person name="Lalucat J."/>
            <person name="Bennasar A."/>
        </authorList>
    </citation>
    <scope>NUCLEOTIDE SEQUENCE [LARGE SCALE GENOMIC DNA]</scope>
    <source>
        <strain evidence="5">DSM 6083</strain>
    </source>
</reference>
<organism evidence="3 5">
    <name type="scientific">Stutzerimonas balearica DSM 6083</name>
    <dbReference type="NCBI Taxonomy" id="1123016"/>
    <lineage>
        <taxon>Bacteria</taxon>
        <taxon>Pseudomonadati</taxon>
        <taxon>Pseudomonadota</taxon>
        <taxon>Gammaproteobacteria</taxon>
        <taxon>Pseudomonadales</taxon>
        <taxon>Pseudomonadaceae</taxon>
        <taxon>Stutzerimonas</taxon>
    </lineage>
</organism>
<dbReference type="Proteomes" id="UP000182276">
    <property type="component" value="Unassembled WGS sequence"/>
</dbReference>
<evidence type="ECO:0000313" key="3">
    <source>
        <dbReference type="EMBL" id="AJE17341.1"/>
    </source>
</evidence>
<feature type="compositionally biased region" description="Basic and acidic residues" evidence="1">
    <location>
        <begin position="85"/>
        <end position="95"/>
    </location>
</feature>
<keyword evidence="6" id="KW-1185">Reference proteome</keyword>
<dbReference type="GeneID" id="77258777"/>
<dbReference type="RefSeq" id="WP_043218227.1">
    <property type="nucleotide sequence ID" value="NZ_CP007511.1"/>
</dbReference>
<reference evidence="4 6" key="2">
    <citation type="submission" date="2016-10" db="EMBL/GenBank/DDBJ databases">
        <authorList>
            <person name="Varghese N."/>
            <person name="Submissions S."/>
        </authorList>
    </citation>
    <scope>NUCLEOTIDE SEQUENCE [LARGE SCALE GENOMIC DNA]</scope>
    <source>
        <strain evidence="4 6">DSM 6083</strain>
    </source>
</reference>
<feature type="region of interest" description="Disordered" evidence="1">
    <location>
        <begin position="21"/>
        <end position="119"/>
    </location>
</feature>
<sequence length="119" mass="12365">MRVRYRSPLLAATLALLLAGGSGPLHAADDHSSHDGGHTSHDSSGKGKGPKYGGGRDHGSSHSDQTHEEGSHSGHTGGPGGSKSMENKVFDEGRGKGPKYMGGKPGDESSHHDDEEHTY</sequence>
<dbReference type="Proteomes" id="UP000031271">
    <property type="component" value="Chromosome"/>
</dbReference>
<feature type="compositionally biased region" description="Basic and acidic residues" evidence="1">
    <location>
        <begin position="27"/>
        <end position="45"/>
    </location>
</feature>
<feature type="signal peptide" evidence="2">
    <location>
        <begin position="1"/>
        <end position="27"/>
    </location>
</feature>
<evidence type="ECO:0000313" key="6">
    <source>
        <dbReference type="Proteomes" id="UP000182276"/>
    </source>
</evidence>
<gene>
    <name evidence="3" type="ORF">CL52_02405</name>
    <name evidence="4" type="ORF">SAMN05660875_101495</name>
</gene>
<dbReference type="EMBL" id="CP007511">
    <property type="protein sequence ID" value="AJE17341.1"/>
    <property type="molecule type" value="Genomic_DNA"/>
</dbReference>
<evidence type="ECO:0000313" key="4">
    <source>
        <dbReference type="EMBL" id="SDM00097.1"/>
    </source>
</evidence>
<accession>A0A8D3Y5J0</accession>
<keyword evidence="2" id="KW-0732">Signal</keyword>
<reference evidence="3 5" key="3">
    <citation type="journal article" name="Genome Announc.">
        <title>Complete Genome Sequence of Pseudomonas balearica DSM 6083T.</title>
        <authorList>
            <person name="Bennasar-Figueras A."/>
            <person name="Salva-Serra F."/>
            <person name="Jaen-Luchoro D."/>
            <person name="Segui C."/>
            <person name="Aliaga F."/>
            <person name="Busquets A."/>
            <person name="Gomila M."/>
            <person name="Moore E.R."/>
            <person name="Lalucat J."/>
        </authorList>
    </citation>
    <scope>NUCLEOTIDE SEQUENCE [LARGE SCALE GENOMIC DNA]</scope>
    <source>
        <strain evidence="5">DSM 6083</strain>
        <strain evidence="3">DSM6083</strain>
    </source>
</reference>
<feature type="chain" id="PRO_5034500428" evidence="2">
    <location>
        <begin position="28"/>
        <end position="119"/>
    </location>
</feature>
<dbReference type="EMBL" id="FNHO01000001">
    <property type="protein sequence ID" value="SDM00097.1"/>
    <property type="molecule type" value="Genomic_DNA"/>
</dbReference>
<evidence type="ECO:0000313" key="5">
    <source>
        <dbReference type="Proteomes" id="UP000031271"/>
    </source>
</evidence>
<evidence type="ECO:0000256" key="2">
    <source>
        <dbReference type="SAM" id="SignalP"/>
    </source>
</evidence>